<feature type="non-terminal residue" evidence="2">
    <location>
        <position position="173"/>
    </location>
</feature>
<feature type="region of interest" description="Disordered" evidence="1">
    <location>
        <begin position="1"/>
        <end position="67"/>
    </location>
</feature>
<reference evidence="2" key="2">
    <citation type="submission" date="2023-05" db="EMBL/GenBank/DDBJ databases">
        <authorList>
            <person name="Fouks B."/>
        </authorList>
    </citation>
    <scope>NUCLEOTIDE SEQUENCE</scope>
    <source>
        <strain evidence="2">Stay&amp;Tobe</strain>
        <tissue evidence="2">Testes</tissue>
    </source>
</reference>
<organism evidence="2 3">
    <name type="scientific">Diploptera punctata</name>
    <name type="common">Pacific beetle cockroach</name>
    <dbReference type="NCBI Taxonomy" id="6984"/>
    <lineage>
        <taxon>Eukaryota</taxon>
        <taxon>Metazoa</taxon>
        <taxon>Ecdysozoa</taxon>
        <taxon>Arthropoda</taxon>
        <taxon>Hexapoda</taxon>
        <taxon>Insecta</taxon>
        <taxon>Pterygota</taxon>
        <taxon>Neoptera</taxon>
        <taxon>Polyneoptera</taxon>
        <taxon>Dictyoptera</taxon>
        <taxon>Blattodea</taxon>
        <taxon>Blaberoidea</taxon>
        <taxon>Blaberidae</taxon>
        <taxon>Diplopterinae</taxon>
        <taxon>Diploptera</taxon>
    </lineage>
</organism>
<dbReference type="Proteomes" id="UP001233999">
    <property type="component" value="Unassembled WGS sequence"/>
</dbReference>
<sequence length="173" mass="18921">IARQSALYVSPASVPPEGLGQFKNPDPQRDLNPRPFGFSFLGAQMTPPPPAPQPHRSLSLDPTPANNDTVEAAIKDIRLALQRTKTLPLRSPPGGVEPLELTDSPIWVPRRRTGTASNGDVAGVSEQRKAHSGEEDEPDTDLETDRLLGQQRTDDQGFFDEKVWKSKGRSPPK</sequence>
<feature type="compositionally biased region" description="Basic and acidic residues" evidence="1">
    <location>
        <begin position="152"/>
        <end position="164"/>
    </location>
</feature>
<reference evidence="2" key="1">
    <citation type="journal article" date="2023" name="IScience">
        <title>Live-bearing cockroach genome reveals convergent evolutionary mechanisms linked to viviparity in insects and beyond.</title>
        <authorList>
            <person name="Fouks B."/>
            <person name="Harrison M.C."/>
            <person name="Mikhailova A.A."/>
            <person name="Marchal E."/>
            <person name="English S."/>
            <person name="Carruthers M."/>
            <person name="Jennings E.C."/>
            <person name="Chiamaka E.L."/>
            <person name="Frigard R.A."/>
            <person name="Pippel M."/>
            <person name="Attardo G.M."/>
            <person name="Benoit J.B."/>
            <person name="Bornberg-Bauer E."/>
            <person name="Tobe S.S."/>
        </authorList>
    </citation>
    <scope>NUCLEOTIDE SEQUENCE</scope>
    <source>
        <strain evidence="2">Stay&amp;Tobe</strain>
    </source>
</reference>
<keyword evidence="3" id="KW-1185">Reference proteome</keyword>
<accession>A0AAD7ZZW5</accession>
<dbReference type="AlphaFoldDB" id="A0AAD7ZZW5"/>
<evidence type="ECO:0000313" key="3">
    <source>
        <dbReference type="Proteomes" id="UP001233999"/>
    </source>
</evidence>
<dbReference type="EMBL" id="JASPKZ010004955">
    <property type="protein sequence ID" value="KAJ9589277.1"/>
    <property type="molecule type" value="Genomic_DNA"/>
</dbReference>
<gene>
    <name evidence="2" type="ORF">L9F63_017522</name>
</gene>
<feature type="non-terminal residue" evidence="2">
    <location>
        <position position="1"/>
    </location>
</feature>
<comment type="caution">
    <text evidence="2">The sequence shown here is derived from an EMBL/GenBank/DDBJ whole genome shotgun (WGS) entry which is preliminary data.</text>
</comment>
<proteinExistence type="predicted"/>
<evidence type="ECO:0000256" key="1">
    <source>
        <dbReference type="SAM" id="MobiDB-lite"/>
    </source>
</evidence>
<feature type="region of interest" description="Disordered" evidence="1">
    <location>
        <begin position="85"/>
        <end position="173"/>
    </location>
</feature>
<evidence type="ECO:0000313" key="2">
    <source>
        <dbReference type="EMBL" id="KAJ9589277.1"/>
    </source>
</evidence>
<protein>
    <submittedName>
        <fullName evidence="2">Uncharacterized protein</fullName>
    </submittedName>
</protein>
<name>A0AAD7ZZW5_DIPPU</name>